<evidence type="ECO:0000313" key="2">
    <source>
        <dbReference type="Proteomes" id="UP000308836"/>
    </source>
</evidence>
<name>A0AC61R934_9FIRM</name>
<reference evidence="1" key="1">
    <citation type="submission" date="2019-04" db="EMBL/GenBank/DDBJ databases">
        <title>Microbes associate with the intestines of laboratory mice.</title>
        <authorList>
            <person name="Navarre W."/>
            <person name="Wong E."/>
            <person name="Huang K."/>
            <person name="Tropini C."/>
            <person name="Ng K."/>
            <person name="Yu B."/>
        </authorList>
    </citation>
    <scope>NUCLEOTIDE SEQUENCE</scope>
    <source>
        <strain evidence="1">NM09_H32</strain>
    </source>
</reference>
<comment type="caution">
    <text evidence="1">The sequence shown here is derived from an EMBL/GenBank/DDBJ whole genome shotgun (WGS) entry which is preliminary data.</text>
</comment>
<gene>
    <name evidence="1" type="ORF">E5336_01955</name>
</gene>
<sequence length="265" mass="31238">MIPIYAILVDYNKPLETSPSYQALTRQKDIVTIVCDNSTKPTIDQKKVQNDGNVYLSMHGNRGLSKAYNRALDFIQEENPVMEGFVMLFDDDTTIPDDYFSCVRKAIRENNADIYLPLITDGHPEQGYLSPSLMQDVYLHRAKEPWKLSNEEICGINSGMVIRLSLFSDYRYNEDLFLDHVDHDFIRSMRKRNARIQILDTLLQQTFSAYETDGKKALKRFHVFKRDIHEFYKGSFKERLYCEYVILRHKASIFRHTKDWNIWLQ</sequence>
<accession>A0AC61R934</accession>
<proteinExistence type="predicted"/>
<dbReference type="EMBL" id="SRYG01000003">
    <property type="protein sequence ID" value="TGY66873.1"/>
    <property type="molecule type" value="Genomic_DNA"/>
</dbReference>
<dbReference type="Proteomes" id="UP000308836">
    <property type="component" value="Unassembled WGS sequence"/>
</dbReference>
<evidence type="ECO:0000313" key="1">
    <source>
        <dbReference type="EMBL" id="TGY66873.1"/>
    </source>
</evidence>
<keyword evidence="2" id="KW-1185">Reference proteome</keyword>
<protein>
    <submittedName>
        <fullName evidence="1">Glycosyltransferase</fullName>
    </submittedName>
</protein>
<organism evidence="1 2">
    <name type="scientific">Dubosiella muris</name>
    <dbReference type="NCBI Taxonomy" id="3038133"/>
    <lineage>
        <taxon>Bacteria</taxon>
        <taxon>Bacillati</taxon>
        <taxon>Bacillota</taxon>
        <taxon>Erysipelotrichia</taxon>
        <taxon>Erysipelotrichales</taxon>
        <taxon>Erysipelotrichaceae</taxon>
        <taxon>Dubosiella</taxon>
    </lineage>
</organism>